<reference evidence="3" key="1">
    <citation type="submission" date="2016-04" db="EMBL/GenBank/DDBJ databases">
        <authorList>
            <person name="Nguyen H.D."/>
            <person name="Samba Siva P."/>
            <person name="Cullis J."/>
            <person name="Levesque C.A."/>
            <person name="Hambleton S."/>
        </authorList>
    </citation>
    <scope>NUCLEOTIDE SEQUENCE</scope>
    <source>
        <strain evidence="3">DAOMC 236416</strain>
    </source>
</reference>
<feature type="non-terminal residue" evidence="3">
    <location>
        <position position="1"/>
    </location>
</feature>
<evidence type="ECO:0000313" key="4">
    <source>
        <dbReference type="Proteomes" id="UP000077521"/>
    </source>
</evidence>
<dbReference type="InterPro" id="IPR011545">
    <property type="entry name" value="DEAD/DEAH_box_helicase_dom"/>
</dbReference>
<proteinExistence type="inferred from homology"/>
<sequence length="394" mass="43351">MDDGIITNSRIASRMYQAFFGLLLPRKRGTLAATALAPKQGAETGPVLAKPSLQVVAQLPQHTTPVLTSPRVISVFDPANIRARTATLSTTQSSLASGLEGLQGRLPLSPAVLKAVMTLTNGSHPKRPLPLPISDGLALLERSIANFACIVKTNGGKSLLWQADALISRKQFPSFALLIVPYLSLIDDIKRVGREKGIVCADWDPRLIISPNTEIVIVSLAKAVKAPFLQWLADAEIQAALRRVFIDEAHVLIDEEFRKGIEDFGKLTERLPAKQFVYLSATIPPASEGRLEKITCMPLRFLREGTNRNNLAYSLVDVANEREAVEHVRDSIKRVTEDANAGRQVLIICRDKRTVKQVAKELGCGYYFSNNDASELEIQEMDDAMEEFKTGLRT</sequence>
<organism evidence="3 4">
    <name type="scientific">Tilletia indica</name>
    <dbReference type="NCBI Taxonomy" id="43049"/>
    <lineage>
        <taxon>Eukaryota</taxon>
        <taxon>Fungi</taxon>
        <taxon>Dikarya</taxon>
        <taxon>Basidiomycota</taxon>
        <taxon>Ustilaginomycotina</taxon>
        <taxon>Exobasidiomycetes</taxon>
        <taxon>Tilletiales</taxon>
        <taxon>Tilletiaceae</taxon>
        <taxon>Tilletia</taxon>
    </lineage>
</organism>
<dbReference type="InterPro" id="IPR027417">
    <property type="entry name" value="P-loop_NTPase"/>
</dbReference>
<dbReference type="SMART" id="SM00487">
    <property type="entry name" value="DEXDc"/>
    <property type="match status" value="1"/>
</dbReference>
<dbReference type="GO" id="GO:0003676">
    <property type="term" value="F:nucleic acid binding"/>
    <property type="evidence" value="ECO:0007669"/>
    <property type="project" value="InterPro"/>
</dbReference>
<dbReference type="GO" id="GO:0043138">
    <property type="term" value="F:3'-5' DNA helicase activity"/>
    <property type="evidence" value="ECO:0007669"/>
    <property type="project" value="TreeGrafter"/>
</dbReference>
<keyword evidence="4" id="KW-1185">Reference proteome</keyword>
<evidence type="ECO:0000256" key="1">
    <source>
        <dbReference type="ARBA" id="ARBA00005446"/>
    </source>
</evidence>
<comment type="similarity">
    <text evidence="1">Belongs to the helicase family. RecQ subfamily.</text>
</comment>
<dbReference type="EMBL" id="LWDF02002580">
    <property type="protein sequence ID" value="KAE8235764.1"/>
    <property type="molecule type" value="Genomic_DNA"/>
</dbReference>
<dbReference type="SUPFAM" id="SSF52540">
    <property type="entry name" value="P-loop containing nucleoside triphosphate hydrolases"/>
    <property type="match status" value="1"/>
</dbReference>
<accession>A0A8T8S9T8</accession>
<dbReference type="GO" id="GO:0005694">
    <property type="term" value="C:chromosome"/>
    <property type="evidence" value="ECO:0007669"/>
    <property type="project" value="TreeGrafter"/>
</dbReference>
<dbReference type="GO" id="GO:0005524">
    <property type="term" value="F:ATP binding"/>
    <property type="evidence" value="ECO:0007669"/>
    <property type="project" value="InterPro"/>
</dbReference>
<dbReference type="GO" id="GO:0009378">
    <property type="term" value="F:four-way junction helicase activity"/>
    <property type="evidence" value="ECO:0007669"/>
    <property type="project" value="TreeGrafter"/>
</dbReference>
<comment type="caution">
    <text evidence="3">The sequence shown here is derived from an EMBL/GenBank/DDBJ whole genome shotgun (WGS) entry which is preliminary data.</text>
</comment>
<dbReference type="Gene3D" id="3.40.50.300">
    <property type="entry name" value="P-loop containing nucleotide triphosphate hydrolases"/>
    <property type="match status" value="1"/>
</dbReference>
<dbReference type="GO" id="GO:0005737">
    <property type="term" value="C:cytoplasm"/>
    <property type="evidence" value="ECO:0007669"/>
    <property type="project" value="TreeGrafter"/>
</dbReference>
<feature type="domain" description="Helicase ATP-binding" evidence="2">
    <location>
        <begin position="138"/>
        <end position="301"/>
    </location>
</feature>
<gene>
    <name evidence="3" type="ORF">A4X13_0g9383</name>
</gene>
<dbReference type="InterPro" id="IPR014001">
    <property type="entry name" value="Helicase_ATP-bd"/>
</dbReference>
<dbReference type="Proteomes" id="UP000077521">
    <property type="component" value="Unassembled WGS sequence"/>
</dbReference>
<dbReference type="PROSITE" id="PS51192">
    <property type="entry name" value="HELICASE_ATP_BIND_1"/>
    <property type="match status" value="1"/>
</dbReference>
<protein>
    <recommendedName>
        <fullName evidence="2">Helicase ATP-binding domain-containing protein</fullName>
    </recommendedName>
</protein>
<dbReference type="AlphaFoldDB" id="A0A8T8S9T8"/>
<reference evidence="3" key="2">
    <citation type="journal article" date="2019" name="IMA Fungus">
        <title>Genome sequencing and comparison of five Tilletia species to identify candidate genes for the detection of regulated species infecting wheat.</title>
        <authorList>
            <person name="Nguyen H.D.T."/>
            <person name="Sultana T."/>
            <person name="Kesanakurti P."/>
            <person name="Hambleton S."/>
        </authorList>
    </citation>
    <scope>NUCLEOTIDE SEQUENCE</scope>
    <source>
        <strain evidence="3">DAOMC 236416</strain>
    </source>
</reference>
<dbReference type="GO" id="GO:0000724">
    <property type="term" value="P:double-strand break repair via homologous recombination"/>
    <property type="evidence" value="ECO:0007669"/>
    <property type="project" value="TreeGrafter"/>
</dbReference>
<name>A0A8T8S9T8_9BASI</name>
<dbReference type="PANTHER" id="PTHR13710">
    <property type="entry name" value="DNA HELICASE RECQ FAMILY MEMBER"/>
    <property type="match status" value="1"/>
</dbReference>
<evidence type="ECO:0000313" key="3">
    <source>
        <dbReference type="EMBL" id="KAE8235764.1"/>
    </source>
</evidence>
<dbReference type="Pfam" id="PF00270">
    <property type="entry name" value="DEAD"/>
    <property type="match status" value="1"/>
</dbReference>
<evidence type="ECO:0000259" key="2">
    <source>
        <dbReference type="PROSITE" id="PS51192"/>
    </source>
</evidence>
<dbReference type="PANTHER" id="PTHR13710:SF154">
    <property type="entry name" value="RECQ HELICASE, PUTATIVE (AFU_ORTHOLOGUE AFUA_6G14720)-RELATED"/>
    <property type="match status" value="1"/>
</dbReference>